<reference evidence="2" key="1">
    <citation type="journal article" date="2023" name="Mol. Phylogenet. Evol.">
        <title>Genome-scale phylogeny and comparative genomics of the fungal order Sordariales.</title>
        <authorList>
            <person name="Hensen N."/>
            <person name="Bonometti L."/>
            <person name="Westerberg I."/>
            <person name="Brannstrom I.O."/>
            <person name="Guillou S."/>
            <person name="Cros-Aarteil S."/>
            <person name="Calhoun S."/>
            <person name="Haridas S."/>
            <person name="Kuo A."/>
            <person name="Mondo S."/>
            <person name="Pangilinan J."/>
            <person name="Riley R."/>
            <person name="LaButti K."/>
            <person name="Andreopoulos B."/>
            <person name="Lipzen A."/>
            <person name="Chen C."/>
            <person name="Yan M."/>
            <person name="Daum C."/>
            <person name="Ng V."/>
            <person name="Clum A."/>
            <person name="Steindorff A."/>
            <person name="Ohm R.A."/>
            <person name="Martin F."/>
            <person name="Silar P."/>
            <person name="Natvig D.O."/>
            <person name="Lalanne C."/>
            <person name="Gautier V."/>
            <person name="Ament-Velasquez S.L."/>
            <person name="Kruys A."/>
            <person name="Hutchinson M.I."/>
            <person name="Powell A.J."/>
            <person name="Barry K."/>
            <person name="Miller A.N."/>
            <person name="Grigoriev I.V."/>
            <person name="Debuchy R."/>
            <person name="Gladieux P."/>
            <person name="Hiltunen Thoren M."/>
            <person name="Johannesson H."/>
        </authorList>
    </citation>
    <scope>NUCLEOTIDE SEQUENCE</scope>
    <source>
        <strain evidence="2">SMH4131-1</strain>
    </source>
</reference>
<feature type="compositionally biased region" description="Polar residues" evidence="1">
    <location>
        <begin position="70"/>
        <end position="87"/>
    </location>
</feature>
<reference evidence="2" key="2">
    <citation type="submission" date="2023-06" db="EMBL/GenBank/DDBJ databases">
        <authorList>
            <consortium name="Lawrence Berkeley National Laboratory"/>
            <person name="Haridas S."/>
            <person name="Hensen N."/>
            <person name="Bonometti L."/>
            <person name="Westerberg I."/>
            <person name="Brannstrom I.O."/>
            <person name="Guillou S."/>
            <person name="Cros-Aarteil S."/>
            <person name="Calhoun S."/>
            <person name="Kuo A."/>
            <person name="Mondo S."/>
            <person name="Pangilinan J."/>
            <person name="Riley R."/>
            <person name="Labutti K."/>
            <person name="Andreopoulos B."/>
            <person name="Lipzen A."/>
            <person name="Chen C."/>
            <person name="Yanf M."/>
            <person name="Daum C."/>
            <person name="Ng V."/>
            <person name="Clum A."/>
            <person name="Steindorff A."/>
            <person name="Ohm R."/>
            <person name="Martin F."/>
            <person name="Silar P."/>
            <person name="Natvig D."/>
            <person name="Lalanne C."/>
            <person name="Gautier V."/>
            <person name="Ament-Velasquez S.L."/>
            <person name="Kruys A."/>
            <person name="Hutchinson M.I."/>
            <person name="Powell A.J."/>
            <person name="Barry K."/>
            <person name="Miller A.N."/>
            <person name="Grigoriev I.V."/>
            <person name="Debuchy R."/>
            <person name="Gladieux P."/>
            <person name="Thoren M.H."/>
            <person name="Johannesson H."/>
        </authorList>
    </citation>
    <scope>NUCLEOTIDE SEQUENCE</scope>
    <source>
        <strain evidence="2">SMH4131-1</strain>
    </source>
</reference>
<feature type="region of interest" description="Disordered" evidence="1">
    <location>
        <begin position="215"/>
        <end position="239"/>
    </location>
</feature>
<organism evidence="2 3">
    <name type="scientific">Cercophora scortea</name>
    <dbReference type="NCBI Taxonomy" id="314031"/>
    <lineage>
        <taxon>Eukaryota</taxon>
        <taxon>Fungi</taxon>
        <taxon>Dikarya</taxon>
        <taxon>Ascomycota</taxon>
        <taxon>Pezizomycotina</taxon>
        <taxon>Sordariomycetes</taxon>
        <taxon>Sordariomycetidae</taxon>
        <taxon>Sordariales</taxon>
        <taxon>Lasiosphaeriaceae</taxon>
        <taxon>Cercophora</taxon>
    </lineage>
</organism>
<dbReference type="Proteomes" id="UP001286456">
    <property type="component" value="Unassembled WGS sequence"/>
</dbReference>
<evidence type="ECO:0000256" key="1">
    <source>
        <dbReference type="SAM" id="MobiDB-lite"/>
    </source>
</evidence>
<evidence type="ECO:0000313" key="3">
    <source>
        <dbReference type="Proteomes" id="UP001286456"/>
    </source>
</evidence>
<sequence length="239" mass="26345">MNPYSSYSGPGRTRSGRNYAQSWQLSTRSYTTGAGSSTRETSPDYSGLSYNDYFDSPFTPRASYTPPSLPGTSYQGLQPSSSGYYSTEQEEPPRRPAWAAINTPRATQQSGSYGSNGSSSSYLRLPAMDLNSPRPLRPPPGQYTGYLGPNPLARSITPHPFQSARSTNMPAYRDDFFFDYGYTNESPARVYRDRIASDYYGYAGMSSGLGRREVWTGGMPSSGRDTHLMPPPPPTFSTR</sequence>
<dbReference type="AlphaFoldDB" id="A0AAE0IDZ6"/>
<keyword evidence="3" id="KW-1185">Reference proteome</keyword>
<dbReference type="EMBL" id="JAUEPO010000004">
    <property type="protein sequence ID" value="KAK3323291.1"/>
    <property type="molecule type" value="Genomic_DNA"/>
</dbReference>
<feature type="region of interest" description="Disordered" evidence="1">
    <location>
        <begin position="1"/>
        <end position="151"/>
    </location>
</feature>
<feature type="compositionally biased region" description="Pro residues" evidence="1">
    <location>
        <begin position="229"/>
        <end position="239"/>
    </location>
</feature>
<comment type="caution">
    <text evidence="2">The sequence shown here is derived from an EMBL/GenBank/DDBJ whole genome shotgun (WGS) entry which is preliminary data.</text>
</comment>
<feature type="compositionally biased region" description="Polar residues" evidence="1">
    <location>
        <begin position="16"/>
        <end position="44"/>
    </location>
</feature>
<proteinExistence type="predicted"/>
<evidence type="ECO:0000313" key="2">
    <source>
        <dbReference type="EMBL" id="KAK3323291.1"/>
    </source>
</evidence>
<feature type="compositionally biased region" description="Low complexity" evidence="1">
    <location>
        <begin position="110"/>
        <end position="122"/>
    </location>
</feature>
<name>A0AAE0IDZ6_9PEZI</name>
<protein>
    <submittedName>
        <fullName evidence="2">Uncharacterized protein</fullName>
    </submittedName>
</protein>
<accession>A0AAE0IDZ6</accession>
<gene>
    <name evidence="2" type="ORF">B0T19DRAFT_462792</name>
</gene>